<keyword evidence="1" id="KW-0472">Membrane</keyword>
<keyword evidence="1" id="KW-1133">Transmembrane helix</keyword>
<sequence>MLVLLALIAEACYLPEIIGLLVDRSAEIADAASHPTEAALHVMVFWVATVAFGFLLNLMGLLALGICIVMCYDLDQDQHLPIAVTTTKVEG</sequence>
<organism evidence="2">
    <name type="scientific">Pseudomonas fluorescens (strain SBW25)</name>
    <dbReference type="NCBI Taxonomy" id="216595"/>
    <lineage>
        <taxon>Bacteria</taxon>
        <taxon>Pseudomonadati</taxon>
        <taxon>Pseudomonadota</taxon>
        <taxon>Gammaproteobacteria</taxon>
        <taxon>Pseudomonadales</taxon>
        <taxon>Pseudomonadaceae</taxon>
        <taxon>Pseudomonas</taxon>
    </lineage>
</organism>
<evidence type="ECO:0000313" key="2">
    <source>
        <dbReference type="EMBL" id="CEK42092.1"/>
    </source>
</evidence>
<feature type="transmembrane region" description="Helical" evidence="1">
    <location>
        <begin position="43"/>
        <end position="72"/>
    </location>
</feature>
<reference evidence="2" key="2">
    <citation type="submission" date="2015-06" db="EMBL/GenBank/DDBJ databases">
        <title>Environmentally co-occuring mercury resistance plasmids are genetically and phenotypically diverse and confer variable context-dependent fitness effects.</title>
        <authorList>
            <person name="Hall J.P.J."/>
            <person name="Harrison E."/>
            <person name="Lilley A.K."/>
            <person name="Paterson S."/>
            <person name="Spiers A.J."/>
            <person name="Brockhurst M.A."/>
        </authorList>
    </citation>
    <scope>NUCLEOTIDE SEQUENCE [LARGE SCALE GENOMIC DNA]</scope>
    <source>
        <strain evidence="2">SBW25</strain>
        <plasmid evidence="2">pQBR57</plasmid>
    </source>
</reference>
<gene>
    <name evidence="2" type="ORF">PQBR57_0139</name>
</gene>
<dbReference type="AlphaFoldDB" id="A0A0G4E567"/>
<name>A0A0G4E567_PSEFS</name>
<reference evidence="2" key="1">
    <citation type="submission" date="2014-12" db="EMBL/GenBank/DDBJ databases">
        <authorList>
            <person name="Hall J."/>
        </authorList>
    </citation>
    <scope>NUCLEOTIDE SEQUENCE [LARGE SCALE GENOMIC DNA]</scope>
    <source>
        <strain evidence="2">SBW25</strain>
        <plasmid evidence="2">pQBR57</plasmid>
    </source>
</reference>
<dbReference type="EMBL" id="LN713926">
    <property type="protein sequence ID" value="CEK42092.1"/>
    <property type="molecule type" value="Genomic_DNA"/>
</dbReference>
<geneLocation type="plasmid" evidence="2">
    <name>pQBR57</name>
</geneLocation>
<keyword evidence="2" id="KW-0614">Plasmid</keyword>
<accession>A0A0G4E567</accession>
<evidence type="ECO:0000256" key="1">
    <source>
        <dbReference type="SAM" id="Phobius"/>
    </source>
</evidence>
<proteinExistence type="predicted"/>
<protein>
    <submittedName>
        <fullName evidence="2">Uncharacterized protein</fullName>
    </submittedName>
</protein>
<keyword evidence="1" id="KW-0812">Transmembrane</keyword>